<evidence type="ECO:0000256" key="3">
    <source>
        <dbReference type="ARBA" id="ARBA00022448"/>
    </source>
</evidence>
<keyword evidence="5" id="KW-0653">Protein transport</keyword>
<organism evidence="6 7">
    <name type="scientific">Cryptolaemus montrouzieri</name>
    <dbReference type="NCBI Taxonomy" id="559131"/>
    <lineage>
        <taxon>Eukaryota</taxon>
        <taxon>Metazoa</taxon>
        <taxon>Ecdysozoa</taxon>
        <taxon>Arthropoda</taxon>
        <taxon>Hexapoda</taxon>
        <taxon>Insecta</taxon>
        <taxon>Pterygota</taxon>
        <taxon>Neoptera</taxon>
        <taxon>Endopterygota</taxon>
        <taxon>Coleoptera</taxon>
        <taxon>Polyphaga</taxon>
        <taxon>Cucujiformia</taxon>
        <taxon>Coccinelloidea</taxon>
        <taxon>Coccinellidae</taxon>
        <taxon>Scymninae</taxon>
        <taxon>Scymnini</taxon>
        <taxon>Cryptolaemus</taxon>
    </lineage>
</organism>
<dbReference type="GO" id="GO:0005768">
    <property type="term" value="C:endosome"/>
    <property type="evidence" value="ECO:0007669"/>
    <property type="project" value="UniProtKB-SubCell"/>
</dbReference>
<evidence type="ECO:0000256" key="1">
    <source>
        <dbReference type="ARBA" id="ARBA00004177"/>
    </source>
</evidence>
<dbReference type="AlphaFoldDB" id="A0ABD2P7H0"/>
<proteinExistence type="inferred from homology"/>
<evidence type="ECO:0008006" key="8">
    <source>
        <dbReference type="Google" id="ProtNLM"/>
    </source>
</evidence>
<dbReference type="GO" id="GO:0015031">
    <property type="term" value="P:protein transport"/>
    <property type="evidence" value="ECO:0007669"/>
    <property type="project" value="UniProtKB-KW"/>
</dbReference>
<evidence type="ECO:0000313" key="6">
    <source>
        <dbReference type="EMBL" id="KAL3286688.1"/>
    </source>
</evidence>
<evidence type="ECO:0000256" key="4">
    <source>
        <dbReference type="ARBA" id="ARBA00022753"/>
    </source>
</evidence>
<comment type="subcellular location">
    <subcellularLocation>
        <location evidence="1">Endosome</location>
    </subcellularLocation>
</comment>
<evidence type="ECO:0000256" key="5">
    <source>
        <dbReference type="ARBA" id="ARBA00022927"/>
    </source>
</evidence>
<keyword evidence="7" id="KW-1185">Reference proteome</keyword>
<keyword evidence="3" id="KW-0813">Transport</keyword>
<dbReference type="PANTHER" id="PTHR13673:SF0">
    <property type="entry name" value="VPS35 ENDOSOMAL PROTEIN-SORTING FACTOR-LIKE"/>
    <property type="match status" value="1"/>
</dbReference>
<evidence type="ECO:0000313" key="7">
    <source>
        <dbReference type="Proteomes" id="UP001516400"/>
    </source>
</evidence>
<sequence>MAALYWKVQRKNSALKKTPILAQTQDHPLKNSIVTERKPRKISNLQAYNESLECSASGALESSDDHEEVLDPLTELAIQEMDTLSRIQIGDVGLKAQTLDEVDSTSIQVWNNKKALILNKYTTVNKISIVSSYLPEDDKIVFKSHNPMVDKVQNRLEQLDWCEESSQRRVELSQTEYISKIDMLNKELVSAWNSEQRVKAVKIAIQCAKLLADTDVMCFYPSKFVLITEILDIFGHFVYDRLKHIAETRLGSHHLTTLPENFTPDMISDLAKETCLNWFHKIASIRELVPRLYVELAIIRSYRFLSTTKGSEALFRITKMINGIGNPLVSTYARCYLCRVGLPSLGINKSYVLENFKCIIEHHQLFTQEVTTAIKTENISVLKYLDLFSPALDFIMEIVTSKATNSRLDDIFLQCIEKGKSSLLLNTIITVFKPNYVASRTVEFLEMVGQCAENGYPVSNLLCSLGNSLGKYPPPPQQRKSVLHNIGKYSNSFQDFEEYLCYVEAWMPFIAKNFKVREVDTMLGDIISRVSCRKDCGNVMNQFRSIMTTIFRDVEETESLLTLENFLPFLDLFHQDSVKVEVCKMILTCCKNNIQISDPIMTNTLAFLCTILHDSVDALTPEDELRQIGLLICNVIRKVNYGRDFEQQLNFYVEARSSFSNVDSVLIELVQKTNTLMVKTRDIMQGVHNKKTADFVRACAAYCFITIPSISSSKARLELYLLSGQVALYNQCLVQADSSFRAAISNIIEYQEDYTKKDEYFLVAYIKKFICVLLVTPDNPDLGVLSLLRSLLQVLQQYKWDHNGTSLVTIYLAVLDVLSVMAQDMLPYHIDKVDSNDALYGGDEKFITEVNKICSLLVIEILSQLKMMGSSRKQSLVALELFIRLMNRCDLREPTMHKLMINLWQQCSRRGFIDQNFMDNLKLYYACKSNNDFMEKVVENLK</sequence>
<evidence type="ECO:0000256" key="2">
    <source>
        <dbReference type="ARBA" id="ARBA00010704"/>
    </source>
</evidence>
<name>A0ABD2P7H0_9CUCU</name>
<dbReference type="EMBL" id="JABFTP020000185">
    <property type="protein sequence ID" value="KAL3286688.1"/>
    <property type="molecule type" value="Genomic_DNA"/>
</dbReference>
<dbReference type="Proteomes" id="UP001516400">
    <property type="component" value="Unassembled WGS sequence"/>
</dbReference>
<comment type="caution">
    <text evidence="6">The sequence shown here is derived from an EMBL/GenBank/DDBJ whole genome shotgun (WGS) entry which is preliminary data.</text>
</comment>
<dbReference type="PANTHER" id="PTHR13673">
    <property type="entry name" value="ESOPHAGEAL CANCER ASSOCIATED PROTEIN"/>
    <property type="match status" value="1"/>
</dbReference>
<gene>
    <name evidence="6" type="ORF">HHI36_001184</name>
</gene>
<dbReference type="InterPro" id="IPR029705">
    <property type="entry name" value="VPS35L"/>
</dbReference>
<reference evidence="6 7" key="1">
    <citation type="journal article" date="2021" name="BMC Biol.">
        <title>Horizontally acquired antibacterial genes associated with adaptive radiation of ladybird beetles.</title>
        <authorList>
            <person name="Li H.S."/>
            <person name="Tang X.F."/>
            <person name="Huang Y.H."/>
            <person name="Xu Z.Y."/>
            <person name="Chen M.L."/>
            <person name="Du X.Y."/>
            <person name="Qiu B.Y."/>
            <person name="Chen P.T."/>
            <person name="Zhang W."/>
            <person name="Slipinski A."/>
            <person name="Escalona H.E."/>
            <person name="Waterhouse R.M."/>
            <person name="Zwick A."/>
            <person name="Pang H."/>
        </authorList>
    </citation>
    <scope>NUCLEOTIDE SEQUENCE [LARGE SCALE GENOMIC DNA]</scope>
    <source>
        <strain evidence="6">SYSU2018</strain>
    </source>
</reference>
<comment type="similarity">
    <text evidence="2">Belongs to the VPS35L family.</text>
</comment>
<protein>
    <recommendedName>
        <fullName evidence="8">Esophageal cancer associated protein</fullName>
    </recommendedName>
</protein>
<keyword evidence="4" id="KW-0967">Endosome</keyword>
<accession>A0ABD2P7H0</accession>